<dbReference type="InterPro" id="IPR021408">
    <property type="entry name" value="DUF3046"/>
</dbReference>
<gene>
    <name evidence="1" type="ORF">I6I10_08525</name>
    <name evidence="2" type="ORF">I6J21_07620</name>
</gene>
<dbReference type="EMBL" id="CP069534">
    <property type="protein sequence ID" value="QRP69691.1"/>
    <property type="molecule type" value="Genomic_DNA"/>
</dbReference>
<dbReference type="AlphaFoldDB" id="A0A7T4JU66"/>
<dbReference type="GeneID" id="92760277"/>
<sequence>MRLNHFYELVHHEFGESRGDYIVDHHQISSLGDTAANLLNTDTDVRDIWEKLCDDFEVPHDRRWGPKDLP</sequence>
<evidence type="ECO:0000313" key="1">
    <source>
        <dbReference type="EMBL" id="QQB45555.1"/>
    </source>
</evidence>
<dbReference type="Proteomes" id="UP000617681">
    <property type="component" value="Chromosome"/>
</dbReference>
<evidence type="ECO:0000313" key="2">
    <source>
        <dbReference type="EMBL" id="QRP69691.1"/>
    </source>
</evidence>
<evidence type="ECO:0000313" key="3">
    <source>
        <dbReference type="Proteomes" id="UP000596145"/>
    </source>
</evidence>
<accession>A0A7T4JU66</accession>
<proteinExistence type="predicted"/>
<dbReference type="Proteomes" id="UP000596145">
    <property type="component" value="Chromosome"/>
</dbReference>
<dbReference type="RefSeq" id="WP_005389719.1">
    <property type="nucleotide sequence ID" value="NZ_CP066007.1"/>
</dbReference>
<dbReference type="Pfam" id="PF11248">
    <property type="entry name" value="DUF3046"/>
    <property type="match status" value="1"/>
</dbReference>
<organism evidence="1 3">
    <name type="scientific">Corynebacterium glucuronolyticum</name>
    <dbReference type="NCBI Taxonomy" id="39791"/>
    <lineage>
        <taxon>Bacteria</taxon>
        <taxon>Bacillati</taxon>
        <taxon>Actinomycetota</taxon>
        <taxon>Actinomycetes</taxon>
        <taxon>Mycobacteriales</taxon>
        <taxon>Corynebacteriaceae</taxon>
        <taxon>Corynebacterium</taxon>
    </lineage>
</organism>
<name>A0A7T4JU66_9CORY</name>
<protein>
    <submittedName>
        <fullName evidence="1">DUF3046 domain-containing protein</fullName>
    </submittedName>
</protein>
<reference evidence="1 3" key="1">
    <citation type="submission" date="2020-12" db="EMBL/GenBank/DDBJ databases">
        <title>FDA dAtabase for Regulatory Grade micrObial Sequences (FDA-ARGOS): Supporting development and validation of Infectious Disease Dx tests.</title>
        <authorList>
            <person name="Sproer C."/>
            <person name="Gronow S."/>
            <person name="Severitt S."/>
            <person name="Schroder I."/>
            <person name="Tallon L."/>
            <person name="Sadzewicz L."/>
            <person name="Zhao X."/>
            <person name="Boylan J."/>
            <person name="Ott S."/>
            <person name="Bowen H."/>
            <person name="Vavikolanu K."/>
            <person name="Mehta A."/>
            <person name="Aluvathingal J."/>
            <person name="Nadendla S."/>
            <person name="Lowell S."/>
            <person name="Myers T."/>
            <person name="Yan Y."/>
            <person name="Sichtig H."/>
        </authorList>
    </citation>
    <scope>NUCLEOTIDE SEQUENCE [LARGE SCALE GENOMIC DNA]</scope>
    <source>
        <strain evidence="1 3">FDAARGOS_1053</strain>
        <strain evidence="2">FDAARGOS_1191</strain>
    </source>
</reference>
<dbReference type="OrthoDB" id="3215033at2"/>
<dbReference type="EMBL" id="CP066007">
    <property type="protein sequence ID" value="QQB45555.1"/>
    <property type="molecule type" value="Genomic_DNA"/>
</dbReference>